<evidence type="ECO:0000256" key="1">
    <source>
        <dbReference type="SAM" id="MobiDB-lite"/>
    </source>
</evidence>
<protein>
    <submittedName>
        <fullName evidence="3">Intersectin-EH binding protein Ibp1</fullName>
    </submittedName>
</protein>
<reference evidence="3 4" key="1">
    <citation type="submission" date="2022-11" db="EMBL/GenBank/DDBJ databases">
        <title>Mycobacterium sp. nov.</title>
        <authorList>
            <person name="Papic B."/>
            <person name="Spicic S."/>
            <person name="Duvnjak S."/>
        </authorList>
    </citation>
    <scope>NUCLEOTIDE SEQUENCE [LARGE SCALE GENOMIC DNA]</scope>
    <source>
        <strain evidence="3 4">CVI_P4</strain>
    </source>
</reference>
<dbReference type="RefSeq" id="WP_266000826.1">
    <property type="nucleotide sequence ID" value="NZ_JAPJDN010000052.1"/>
</dbReference>
<name>A0ABT3SN40_9MYCO</name>
<feature type="region of interest" description="Disordered" evidence="1">
    <location>
        <begin position="98"/>
        <end position="125"/>
    </location>
</feature>
<proteinExistence type="predicted"/>
<dbReference type="Proteomes" id="UP001300745">
    <property type="component" value="Unassembled WGS sequence"/>
</dbReference>
<accession>A0ABT3SN40</accession>
<evidence type="ECO:0000313" key="3">
    <source>
        <dbReference type="EMBL" id="MCX2940953.1"/>
    </source>
</evidence>
<sequence>MRWKSWKSSLAVVALGAVGALAVGTVANEREPVVMAEKCSPGETLDPATDVCMPALPTDVVEVTTPVGGGLPEVDGVPCTGSNTNECIGLGEQELAAGPTVEASSTLTAESVDEKPTTVSLAPPA</sequence>
<dbReference type="EMBL" id="JAPJDO010000052">
    <property type="protein sequence ID" value="MCX2940953.1"/>
    <property type="molecule type" value="Genomic_DNA"/>
</dbReference>
<feature type="signal peptide" evidence="2">
    <location>
        <begin position="1"/>
        <end position="22"/>
    </location>
</feature>
<feature type="chain" id="PRO_5046075229" evidence="2">
    <location>
        <begin position="23"/>
        <end position="125"/>
    </location>
</feature>
<organism evidence="3 4">
    <name type="scientific">Mycobacterium pinniadriaticum</name>
    <dbReference type="NCBI Taxonomy" id="2994102"/>
    <lineage>
        <taxon>Bacteria</taxon>
        <taxon>Bacillati</taxon>
        <taxon>Actinomycetota</taxon>
        <taxon>Actinomycetes</taxon>
        <taxon>Mycobacteriales</taxon>
        <taxon>Mycobacteriaceae</taxon>
        <taxon>Mycobacterium</taxon>
    </lineage>
</organism>
<comment type="caution">
    <text evidence="3">The sequence shown here is derived from an EMBL/GenBank/DDBJ whole genome shotgun (WGS) entry which is preliminary data.</text>
</comment>
<gene>
    <name evidence="3" type="ORF">ORI27_30120</name>
</gene>
<keyword evidence="4" id="KW-1185">Reference proteome</keyword>
<evidence type="ECO:0000256" key="2">
    <source>
        <dbReference type="SAM" id="SignalP"/>
    </source>
</evidence>
<evidence type="ECO:0000313" key="4">
    <source>
        <dbReference type="Proteomes" id="UP001300745"/>
    </source>
</evidence>
<keyword evidence="2" id="KW-0732">Signal</keyword>